<dbReference type="PROSITE" id="PS51257">
    <property type="entry name" value="PROKAR_LIPOPROTEIN"/>
    <property type="match status" value="1"/>
</dbReference>
<name>A0A5B8LLN7_9SPHN</name>
<evidence type="ECO:0000313" key="3">
    <source>
        <dbReference type="EMBL" id="QDZ08484.1"/>
    </source>
</evidence>
<dbReference type="EMBL" id="CP042306">
    <property type="protein sequence ID" value="QDZ08484.1"/>
    <property type="molecule type" value="Genomic_DNA"/>
</dbReference>
<dbReference type="OrthoDB" id="7585568at2"/>
<evidence type="ECO:0000313" key="4">
    <source>
        <dbReference type="Proteomes" id="UP000315673"/>
    </source>
</evidence>
<feature type="chain" id="PRO_5022898070" evidence="2">
    <location>
        <begin position="20"/>
        <end position="303"/>
    </location>
</feature>
<keyword evidence="4" id="KW-1185">Reference proteome</keyword>
<proteinExistence type="predicted"/>
<dbReference type="Proteomes" id="UP000315673">
    <property type="component" value="Chromosome"/>
</dbReference>
<organism evidence="3 4">
    <name type="scientific">Sphingomonas panacisoli</name>
    <dbReference type="NCBI Taxonomy" id="1813879"/>
    <lineage>
        <taxon>Bacteria</taxon>
        <taxon>Pseudomonadati</taxon>
        <taxon>Pseudomonadota</taxon>
        <taxon>Alphaproteobacteria</taxon>
        <taxon>Sphingomonadales</taxon>
        <taxon>Sphingomonadaceae</taxon>
        <taxon>Sphingomonas</taxon>
    </lineage>
</organism>
<evidence type="ECO:0000256" key="2">
    <source>
        <dbReference type="SAM" id="SignalP"/>
    </source>
</evidence>
<keyword evidence="2" id="KW-0732">Signal</keyword>
<gene>
    <name evidence="3" type="ORF">FPZ24_14225</name>
</gene>
<reference evidence="3 4" key="1">
    <citation type="submission" date="2019-07" db="EMBL/GenBank/DDBJ databases">
        <title>Full genome sequence of Sphingomonas sp. 4R-6-7(HKS19).</title>
        <authorList>
            <person name="Im W.-T."/>
        </authorList>
    </citation>
    <scope>NUCLEOTIDE SEQUENCE [LARGE SCALE GENOMIC DNA]</scope>
    <source>
        <strain evidence="3 4">HKS19</strain>
    </source>
</reference>
<dbReference type="KEGG" id="spai:FPZ24_14225"/>
<sequence length="303" mass="32216">MAKTIIVAAAAAWALSGCASINGPRKIDAAFPDITAAPDSGATPNALAPVPRPIGKVADPKLAFMKWFFATDFVASYNDRTNATKAGAMLSSGFLLITANCQDFFDGAARDQRRVNVIGDLVAPVTNIVTGLLTLGDLKDHPDRTKDRLEILSLVSNATNAGLNIYEQRFLFGAENMDGVRTLTLNTLADHRQGVIDDIKPQTFDEALLQLFDNEAICKAPHILTMVRAAIRNGQLENAPNWGKPDEGDGNGSGETGDTGKQPTKKPNGALKPQAIPAKVADKPGEPTAKSRGMGRITVKVKN</sequence>
<feature type="region of interest" description="Disordered" evidence="1">
    <location>
        <begin position="237"/>
        <end position="303"/>
    </location>
</feature>
<protein>
    <submittedName>
        <fullName evidence="3">Uncharacterized protein</fullName>
    </submittedName>
</protein>
<dbReference type="RefSeq" id="WP_146573056.1">
    <property type="nucleotide sequence ID" value="NZ_CP042306.1"/>
</dbReference>
<feature type="signal peptide" evidence="2">
    <location>
        <begin position="1"/>
        <end position="19"/>
    </location>
</feature>
<dbReference type="AlphaFoldDB" id="A0A5B8LLN7"/>
<accession>A0A5B8LLN7</accession>
<evidence type="ECO:0000256" key="1">
    <source>
        <dbReference type="SAM" id="MobiDB-lite"/>
    </source>
</evidence>